<organism evidence="9 10">
    <name type="scientific">Aquamicrobium aerolatum DSM 21857</name>
    <dbReference type="NCBI Taxonomy" id="1121003"/>
    <lineage>
        <taxon>Bacteria</taxon>
        <taxon>Pseudomonadati</taxon>
        <taxon>Pseudomonadota</taxon>
        <taxon>Alphaproteobacteria</taxon>
        <taxon>Hyphomicrobiales</taxon>
        <taxon>Phyllobacteriaceae</taxon>
        <taxon>Aerobium</taxon>
    </lineage>
</organism>
<dbReference type="EMBL" id="FORF01000002">
    <property type="protein sequence ID" value="SFI41662.1"/>
    <property type="molecule type" value="Genomic_DNA"/>
</dbReference>
<evidence type="ECO:0000313" key="10">
    <source>
        <dbReference type="Proteomes" id="UP000242763"/>
    </source>
</evidence>
<feature type="transmembrane region" description="Helical" evidence="7">
    <location>
        <begin position="90"/>
        <end position="111"/>
    </location>
</feature>
<dbReference type="AlphaFoldDB" id="A0A1I3I194"/>
<dbReference type="Pfam" id="PF13515">
    <property type="entry name" value="FUSC_2"/>
    <property type="match status" value="1"/>
</dbReference>
<keyword evidence="10" id="KW-1185">Reference proteome</keyword>
<comment type="similarity">
    <text evidence="6">Belongs to the YccS/YhfK family.</text>
</comment>
<reference evidence="10" key="1">
    <citation type="submission" date="2016-10" db="EMBL/GenBank/DDBJ databases">
        <authorList>
            <person name="Varghese N."/>
            <person name="Submissions S."/>
        </authorList>
    </citation>
    <scope>NUCLEOTIDE SEQUENCE [LARGE SCALE GENOMIC DNA]</scope>
    <source>
        <strain evidence="10">DSM 21857</strain>
    </source>
</reference>
<dbReference type="STRING" id="1121003.SAMN03080618_00341"/>
<feature type="transmembrane region" description="Helical" evidence="7">
    <location>
        <begin position="64"/>
        <end position="83"/>
    </location>
</feature>
<feature type="transmembrane region" description="Helical" evidence="7">
    <location>
        <begin position="117"/>
        <end position="136"/>
    </location>
</feature>
<evidence type="ECO:0000256" key="2">
    <source>
        <dbReference type="ARBA" id="ARBA00022475"/>
    </source>
</evidence>
<evidence type="ECO:0000256" key="4">
    <source>
        <dbReference type="ARBA" id="ARBA00022989"/>
    </source>
</evidence>
<feature type="transmembrane region" description="Helical" evidence="7">
    <location>
        <begin position="21"/>
        <end position="44"/>
    </location>
</feature>
<sequence length="362" mass="38965">MNKLTVPAKYRRQLIHASRMTAAALGAYALVHLLGMSGGLWAMITAIVVTQSSVGGSLKFALDQAIGSMVGAIYATAVVMLISPVGHVESVIAFVVALAPLAFLSALYPGYRAAPTTGMIMLLAGAGLGLGPVDLATGRVMEVALGCLVGVVISVLIVPAHASRSVVEATAKVADLMALQLRAIAARPDSPQRDLGAIARRVRETMLQLERLVVEAARERRALLTSIPDVEPLLRTTSRLRLDVNMLRRAAREAEDDLVDDQLLKAFHRAMLIAAQRLERIGATASGAEEPQSGNELQDAVRQYRHALEAMRESGATRPLSTSALTRLFGINFALDQFRRNLADLEARYEEVTQNKPSRARF</sequence>
<name>A0A1I3I194_9HYPH</name>
<dbReference type="InterPro" id="IPR049453">
    <property type="entry name" value="Memb_transporter_dom"/>
</dbReference>
<protein>
    <submittedName>
        <fullName evidence="9">Fusaric acid resistance protein family protein</fullName>
    </submittedName>
</protein>
<evidence type="ECO:0000256" key="7">
    <source>
        <dbReference type="SAM" id="Phobius"/>
    </source>
</evidence>
<dbReference type="PANTHER" id="PTHR30509:SF9">
    <property type="entry name" value="MULTIDRUG RESISTANCE PROTEIN MDTO"/>
    <property type="match status" value="1"/>
</dbReference>
<gene>
    <name evidence="9" type="ORF">SAMN03080618_00341</name>
</gene>
<evidence type="ECO:0000259" key="8">
    <source>
        <dbReference type="Pfam" id="PF13515"/>
    </source>
</evidence>
<proteinExistence type="inferred from homology"/>
<evidence type="ECO:0000313" key="9">
    <source>
        <dbReference type="EMBL" id="SFI41662.1"/>
    </source>
</evidence>
<dbReference type="Proteomes" id="UP000242763">
    <property type="component" value="Unassembled WGS sequence"/>
</dbReference>
<evidence type="ECO:0000256" key="1">
    <source>
        <dbReference type="ARBA" id="ARBA00004651"/>
    </source>
</evidence>
<dbReference type="RefSeq" id="WP_091517860.1">
    <property type="nucleotide sequence ID" value="NZ_FORF01000002.1"/>
</dbReference>
<dbReference type="OrthoDB" id="7254882at2"/>
<keyword evidence="5 7" id="KW-0472">Membrane</keyword>
<keyword evidence="4 7" id="KW-1133">Transmembrane helix</keyword>
<feature type="domain" description="Integral membrane bound transporter" evidence="8">
    <location>
        <begin position="27"/>
        <end position="153"/>
    </location>
</feature>
<keyword evidence="3 7" id="KW-0812">Transmembrane</keyword>
<dbReference type="PANTHER" id="PTHR30509">
    <property type="entry name" value="P-HYDROXYBENZOIC ACID EFFLUX PUMP SUBUNIT-RELATED"/>
    <property type="match status" value="1"/>
</dbReference>
<feature type="transmembrane region" description="Helical" evidence="7">
    <location>
        <begin position="143"/>
        <end position="162"/>
    </location>
</feature>
<evidence type="ECO:0000256" key="6">
    <source>
        <dbReference type="ARBA" id="ARBA00043993"/>
    </source>
</evidence>
<accession>A0A1I3I194</accession>
<evidence type="ECO:0000256" key="3">
    <source>
        <dbReference type="ARBA" id="ARBA00022692"/>
    </source>
</evidence>
<dbReference type="GO" id="GO:0022857">
    <property type="term" value="F:transmembrane transporter activity"/>
    <property type="evidence" value="ECO:0007669"/>
    <property type="project" value="InterPro"/>
</dbReference>
<evidence type="ECO:0000256" key="5">
    <source>
        <dbReference type="ARBA" id="ARBA00023136"/>
    </source>
</evidence>
<dbReference type="GO" id="GO:0005886">
    <property type="term" value="C:plasma membrane"/>
    <property type="evidence" value="ECO:0007669"/>
    <property type="project" value="UniProtKB-SubCell"/>
</dbReference>
<comment type="subcellular location">
    <subcellularLocation>
        <location evidence="1">Cell membrane</location>
        <topology evidence="1">Multi-pass membrane protein</topology>
    </subcellularLocation>
</comment>
<keyword evidence="2" id="KW-1003">Cell membrane</keyword>